<dbReference type="Pfam" id="PF03392">
    <property type="entry name" value="OS-D"/>
    <property type="match status" value="1"/>
</dbReference>
<gene>
    <name evidence="3" type="ORF">HICCMSTLAB_LOCUS12688</name>
</gene>
<keyword evidence="2" id="KW-0732">Signal</keyword>
<dbReference type="AlphaFoldDB" id="A0A8J2MSC4"/>
<name>A0A8J2MSC4_COTCN</name>
<evidence type="ECO:0000313" key="3">
    <source>
        <dbReference type="EMBL" id="CAG5107316.1"/>
    </source>
</evidence>
<evidence type="ECO:0000313" key="4">
    <source>
        <dbReference type="Proteomes" id="UP000786811"/>
    </source>
</evidence>
<organism evidence="3 4">
    <name type="scientific">Cotesia congregata</name>
    <name type="common">Parasitoid wasp</name>
    <name type="synonym">Apanteles congregatus</name>
    <dbReference type="NCBI Taxonomy" id="51543"/>
    <lineage>
        <taxon>Eukaryota</taxon>
        <taxon>Metazoa</taxon>
        <taxon>Ecdysozoa</taxon>
        <taxon>Arthropoda</taxon>
        <taxon>Hexapoda</taxon>
        <taxon>Insecta</taxon>
        <taxon>Pterygota</taxon>
        <taxon>Neoptera</taxon>
        <taxon>Endopterygota</taxon>
        <taxon>Hymenoptera</taxon>
        <taxon>Apocrita</taxon>
        <taxon>Ichneumonoidea</taxon>
        <taxon>Braconidae</taxon>
        <taxon>Microgastrinae</taxon>
        <taxon>Cotesia</taxon>
    </lineage>
</organism>
<comment type="caution">
    <text evidence="3">The sequence shown here is derived from an EMBL/GenBank/DDBJ whole genome shotgun (WGS) entry which is preliminary data.</text>
</comment>
<dbReference type="EMBL" id="CAJNRD030001124">
    <property type="protein sequence ID" value="CAG5107316.1"/>
    <property type="molecule type" value="Genomic_DNA"/>
</dbReference>
<protein>
    <submittedName>
        <fullName evidence="3">Chemosensory protein 15.3768</fullName>
    </submittedName>
</protein>
<dbReference type="Gene3D" id="1.10.2080.10">
    <property type="entry name" value="Insect odorant-binding protein A10/Ejaculatory bulb-specific protein 3"/>
    <property type="match status" value="1"/>
</dbReference>
<feature type="compositionally biased region" description="Basic and acidic residues" evidence="1">
    <location>
        <begin position="141"/>
        <end position="152"/>
    </location>
</feature>
<feature type="signal peptide" evidence="2">
    <location>
        <begin position="1"/>
        <end position="17"/>
    </location>
</feature>
<dbReference type="InterPro" id="IPR005055">
    <property type="entry name" value="A10/PebIII"/>
</dbReference>
<evidence type="ECO:0000256" key="1">
    <source>
        <dbReference type="SAM" id="MobiDB-lite"/>
    </source>
</evidence>
<accession>A0A8J2MSC4</accession>
<dbReference type="Proteomes" id="UP000786811">
    <property type="component" value="Unassembled WGS sequence"/>
</dbReference>
<dbReference type="OrthoDB" id="6355718at2759"/>
<feature type="chain" id="PRO_5035188252" evidence="2">
    <location>
        <begin position="18"/>
        <end position="240"/>
    </location>
</feature>
<feature type="region of interest" description="Disordered" evidence="1">
    <location>
        <begin position="104"/>
        <end position="158"/>
    </location>
</feature>
<dbReference type="SUPFAM" id="SSF100910">
    <property type="entry name" value="Chemosensory protein Csp2"/>
    <property type="match status" value="1"/>
</dbReference>
<keyword evidence="4" id="KW-1185">Reference proteome</keyword>
<dbReference type="InterPro" id="IPR036682">
    <property type="entry name" value="OS_D_A10/PebIII_sf"/>
</dbReference>
<sequence>MNIKFFYLLSTLVGVFALVLNVNAKYEDVPSDIQKKYLPYIDCVLDRKSCDFIGGQVKKLLPDWFKNECADCNSMIKSEAKKRIPDIQKYFPEDWQLIEQKYGGKSTDKQARPTFSAPSKPTIVIEEEKPRPTFSAPSKPTDQDNQPREKQTISDNSASPEVLFANDQSFGAKAVLCLIMNKGCDERMKFFKRSMFLFTTINTCPGCQNPKVHKFFTQAKNLLKKSFPEVLQDIIVNKGE</sequence>
<reference evidence="3" key="1">
    <citation type="submission" date="2021-04" db="EMBL/GenBank/DDBJ databases">
        <authorList>
            <person name="Chebbi M.A.C M."/>
        </authorList>
    </citation>
    <scope>NUCLEOTIDE SEQUENCE</scope>
</reference>
<proteinExistence type="predicted"/>
<dbReference type="PANTHER" id="PTHR11257">
    <property type="entry name" value="CHEMOSENSORY PROTEIN-RELATED"/>
    <property type="match status" value="1"/>
</dbReference>
<evidence type="ECO:0000256" key="2">
    <source>
        <dbReference type="SAM" id="SignalP"/>
    </source>
</evidence>